<feature type="transmembrane region" description="Helical" evidence="4">
    <location>
        <begin position="371"/>
        <end position="388"/>
    </location>
</feature>
<feature type="region of interest" description="Disordered" evidence="3">
    <location>
        <begin position="316"/>
        <end position="345"/>
    </location>
</feature>
<keyword evidence="4" id="KW-0472">Membrane</keyword>
<feature type="compositionally biased region" description="Low complexity" evidence="3">
    <location>
        <begin position="235"/>
        <end position="257"/>
    </location>
</feature>
<dbReference type="GO" id="GO:0044820">
    <property type="term" value="P:mitotic telomere tethering at nuclear periphery"/>
    <property type="evidence" value="ECO:0007669"/>
    <property type="project" value="TreeGrafter"/>
</dbReference>
<dbReference type="SMART" id="SM01252">
    <property type="entry name" value="KilA-N"/>
    <property type="match status" value="1"/>
</dbReference>
<dbReference type="EMBL" id="KV407457">
    <property type="protein sequence ID" value="KZF23193.1"/>
    <property type="molecule type" value="Genomic_DNA"/>
</dbReference>
<evidence type="ECO:0000256" key="2">
    <source>
        <dbReference type="ARBA" id="ARBA00023321"/>
    </source>
</evidence>
<name>A0A165H9Z3_XYLHT</name>
<feature type="region of interest" description="Disordered" evidence="3">
    <location>
        <begin position="1"/>
        <end position="20"/>
    </location>
</feature>
<keyword evidence="4" id="KW-0812">Transmembrane</keyword>
<dbReference type="AlphaFoldDB" id="A0A165H9Z3"/>
<dbReference type="FunFam" id="3.10.260.10:FF:000002">
    <property type="entry name" value="APSES transcription factor, putative"/>
    <property type="match status" value="1"/>
</dbReference>
<proteinExistence type="predicted"/>
<protein>
    <submittedName>
        <fullName evidence="6">DNA-binding domain of Mlu1-box binding protein MBP1</fullName>
    </submittedName>
</protein>
<dbReference type="GeneID" id="28897417"/>
<reference evidence="6 7" key="1">
    <citation type="journal article" date="2016" name="Fungal Biol.">
        <title>The genome of Xylona heveae provides a window into fungal endophytism.</title>
        <authorList>
            <person name="Gazis R."/>
            <person name="Kuo A."/>
            <person name="Riley R."/>
            <person name="LaButti K."/>
            <person name="Lipzen A."/>
            <person name="Lin J."/>
            <person name="Amirebrahimi M."/>
            <person name="Hesse C.N."/>
            <person name="Spatafora J.W."/>
            <person name="Henrissat B."/>
            <person name="Hainaut M."/>
            <person name="Grigoriev I.V."/>
            <person name="Hibbett D.S."/>
        </authorList>
    </citation>
    <scope>NUCLEOTIDE SEQUENCE [LARGE SCALE GENOMIC DNA]</scope>
    <source>
        <strain evidence="6 7">TC161</strain>
    </source>
</reference>
<dbReference type="Proteomes" id="UP000076632">
    <property type="component" value="Unassembled WGS sequence"/>
</dbReference>
<evidence type="ECO:0000259" key="5">
    <source>
        <dbReference type="PROSITE" id="PS51299"/>
    </source>
</evidence>
<keyword evidence="4" id="KW-1133">Transmembrane helix</keyword>
<keyword evidence="2" id="KW-0183">Conidiation</keyword>
<dbReference type="GO" id="GO:0003677">
    <property type="term" value="F:DNA binding"/>
    <property type="evidence" value="ECO:0007669"/>
    <property type="project" value="UniProtKB-KW"/>
</dbReference>
<evidence type="ECO:0000313" key="6">
    <source>
        <dbReference type="EMBL" id="KZF23193.1"/>
    </source>
</evidence>
<feature type="domain" description="HTH APSES-type" evidence="5">
    <location>
        <begin position="66"/>
        <end position="178"/>
    </location>
</feature>
<evidence type="ECO:0000256" key="3">
    <source>
        <dbReference type="SAM" id="MobiDB-lite"/>
    </source>
</evidence>
<dbReference type="InParanoid" id="A0A165H9Z3"/>
<keyword evidence="6" id="KW-0238">DNA-binding</keyword>
<organism evidence="6 7">
    <name type="scientific">Xylona heveae (strain CBS 132557 / TC161)</name>
    <dbReference type="NCBI Taxonomy" id="1328760"/>
    <lineage>
        <taxon>Eukaryota</taxon>
        <taxon>Fungi</taxon>
        <taxon>Dikarya</taxon>
        <taxon>Ascomycota</taxon>
        <taxon>Pezizomycotina</taxon>
        <taxon>Xylonomycetes</taxon>
        <taxon>Xylonales</taxon>
        <taxon>Xylonaceae</taxon>
        <taxon>Xylona</taxon>
    </lineage>
</organism>
<dbReference type="SUPFAM" id="SSF54616">
    <property type="entry name" value="DNA-binding domain of Mlu1-box binding protein MBP1"/>
    <property type="match status" value="1"/>
</dbReference>
<dbReference type="GO" id="GO:0070197">
    <property type="term" value="P:meiotic attachment of telomere to nuclear envelope"/>
    <property type="evidence" value="ECO:0007669"/>
    <property type="project" value="InterPro"/>
</dbReference>
<sequence>MAPKRSLPKQFNPLLAEEHSPPHEILVERRRLGQTTLAVKPGQVGTSSATKPENLGIFDYMHLRCPLPKDLEGSEIFTASAKQPYPESYFLMRRLNDGYVSATGMFKAAFPWARRSEDEAERKYIKSLSTTSKDETAGNVWISPEQALKLADEYRVRPWVMALIDPAAVDKAPVDFRPSSSSPSVPKISPPEGNTALPPPTPSRRGRQRSSSPGKTAARKIATPRKPRAVKNTDASSASMTSTSPKSTSEKSTPMKSNAAEEEKVRVEIDEAIDEADEVETTTTNVKIEMPVSAPELPLPESPEEMIAKAKEMVEEARKLDGESSPKGKAIKRKADEIEEGSEDEDIKLQRIKKARVIQGQLKREKVRTRALLGLSATLAIGAIIPYFF</sequence>
<keyword evidence="1" id="KW-0749">Sporulation</keyword>
<evidence type="ECO:0000256" key="4">
    <source>
        <dbReference type="SAM" id="Phobius"/>
    </source>
</evidence>
<dbReference type="RefSeq" id="XP_018188748.1">
    <property type="nucleotide sequence ID" value="XM_018332280.1"/>
</dbReference>
<dbReference type="GO" id="GO:0048315">
    <property type="term" value="P:conidium formation"/>
    <property type="evidence" value="ECO:0007669"/>
    <property type="project" value="UniProtKB-KW"/>
</dbReference>
<dbReference type="GO" id="GO:0030435">
    <property type="term" value="P:sporulation resulting in formation of a cellular spore"/>
    <property type="evidence" value="ECO:0007669"/>
    <property type="project" value="UniProtKB-KW"/>
</dbReference>
<evidence type="ECO:0000256" key="1">
    <source>
        <dbReference type="ARBA" id="ARBA00022969"/>
    </source>
</evidence>
<dbReference type="PANTHER" id="PTHR38044">
    <property type="entry name" value="BOUQUET FORMATION PROTEIN 4"/>
    <property type="match status" value="1"/>
</dbReference>
<dbReference type="OMA" id="FKAAFPW"/>
<dbReference type="STRING" id="1328760.A0A165H9Z3"/>
<feature type="compositionally biased region" description="Basic and acidic residues" evidence="3">
    <location>
        <begin position="259"/>
        <end position="269"/>
    </location>
</feature>
<feature type="compositionally biased region" description="Basic and acidic residues" evidence="3">
    <location>
        <begin position="316"/>
        <end position="326"/>
    </location>
</feature>
<dbReference type="GO" id="GO:1990862">
    <property type="term" value="C:nuclear membrane complex Bqt3-Bqt4"/>
    <property type="evidence" value="ECO:0007669"/>
    <property type="project" value="InterPro"/>
</dbReference>
<dbReference type="OrthoDB" id="5346159at2759"/>
<dbReference type="Gene3D" id="3.10.260.10">
    <property type="entry name" value="Transcription regulator HTH, APSES-type DNA-binding domain"/>
    <property type="match status" value="1"/>
</dbReference>
<feature type="compositionally biased region" description="Low complexity" evidence="3">
    <location>
        <begin position="178"/>
        <end position="191"/>
    </location>
</feature>
<accession>A0A165H9Z3</accession>
<feature type="region of interest" description="Disordered" evidence="3">
    <location>
        <begin position="174"/>
        <end position="301"/>
    </location>
</feature>
<evidence type="ECO:0000313" key="7">
    <source>
        <dbReference type="Proteomes" id="UP000076632"/>
    </source>
</evidence>
<feature type="compositionally biased region" description="Acidic residues" evidence="3">
    <location>
        <begin position="270"/>
        <end position="280"/>
    </location>
</feature>
<gene>
    <name evidence="6" type="ORF">L228DRAFT_245929</name>
</gene>
<dbReference type="PANTHER" id="PTHR38044:SF1">
    <property type="entry name" value="BOUQUET FORMATION PROTEIN 4"/>
    <property type="match status" value="1"/>
</dbReference>
<keyword evidence="7" id="KW-1185">Reference proteome</keyword>
<dbReference type="InterPro" id="IPR037548">
    <property type="entry name" value="Bqt4"/>
</dbReference>
<dbReference type="InterPro" id="IPR036887">
    <property type="entry name" value="HTH_APSES_sf"/>
</dbReference>
<dbReference type="PROSITE" id="PS51299">
    <property type="entry name" value="HTH_APSES"/>
    <property type="match status" value="1"/>
</dbReference>
<dbReference type="InterPro" id="IPR003163">
    <property type="entry name" value="Tscrpt_reg_HTH_APSES-type"/>
</dbReference>
<dbReference type="InterPro" id="IPR018004">
    <property type="entry name" value="KilA/APSES_HTH"/>
</dbReference>